<reference evidence="2" key="1">
    <citation type="submission" date="2019-10" db="EMBL/GenBank/DDBJ databases">
        <authorList>
            <consortium name="DOE Joint Genome Institute"/>
            <person name="Kuo A."/>
            <person name="Miyauchi S."/>
            <person name="Kiss E."/>
            <person name="Drula E."/>
            <person name="Kohler A."/>
            <person name="Sanchez-Garcia M."/>
            <person name="Andreopoulos B."/>
            <person name="Barry K.W."/>
            <person name="Bonito G."/>
            <person name="Buee M."/>
            <person name="Carver A."/>
            <person name="Chen C."/>
            <person name="Cichocki N."/>
            <person name="Clum A."/>
            <person name="Culley D."/>
            <person name="Crous P.W."/>
            <person name="Fauchery L."/>
            <person name="Girlanda M."/>
            <person name="Hayes R."/>
            <person name="Keri Z."/>
            <person name="LaButti K."/>
            <person name="Lipzen A."/>
            <person name="Lombard V."/>
            <person name="Magnuson J."/>
            <person name="Maillard F."/>
            <person name="Morin E."/>
            <person name="Murat C."/>
            <person name="Nolan M."/>
            <person name="Ohm R."/>
            <person name="Pangilinan J."/>
            <person name="Pereira M."/>
            <person name="Perotto S."/>
            <person name="Peter M."/>
            <person name="Riley R."/>
            <person name="Sitrit Y."/>
            <person name="Stielow B."/>
            <person name="Szollosi G."/>
            <person name="Zifcakova L."/>
            <person name="Stursova M."/>
            <person name="Spatafora J.W."/>
            <person name="Tedersoo L."/>
            <person name="Vaario L.-M."/>
            <person name="Yamada A."/>
            <person name="Yan M."/>
            <person name="Wang P."/>
            <person name="Xu J."/>
            <person name="Bruns T."/>
            <person name="Baldrian P."/>
            <person name="Vilgalys R."/>
            <person name="Henrissat B."/>
            <person name="Grigoriev I.V."/>
            <person name="Hibbett D."/>
            <person name="Nagy L.G."/>
            <person name="Martin F.M."/>
        </authorList>
    </citation>
    <scope>NUCLEOTIDE SEQUENCE</scope>
    <source>
        <strain evidence="2">Prilba</strain>
    </source>
</reference>
<proteinExistence type="predicted"/>
<keyword evidence="1" id="KW-0732">Signal</keyword>
<evidence type="ECO:0000313" key="3">
    <source>
        <dbReference type="Proteomes" id="UP000759537"/>
    </source>
</evidence>
<dbReference type="Proteomes" id="UP000759537">
    <property type="component" value="Unassembled WGS sequence"/>
</dbReference>
<dbReference type="AlphaFoldDB" id="A0A9P5N211"/>
<keyword evidence="3" id="KW-1185">Reference proteome</keyword>
<protein>
    <recommendedName>
        <fullName evidence="4">Secreted protein</fullName>
    </recommendedName>
</protein>
<organism evidence="2 3">
    <name type="scientific">Russula ochroleuca</name>
    <dbReference type="NCBI Taxonomy" id="152965"/>
    <lineage>
        <taxon>Eukaryota</taxon>
        <taxon>Fungi</taxon>
        <taxon>Dikarya</taxon>
        <taxon>Basidiomycota</taxon>
        <taxon>Agaricomycotina</taxon>
        <taxon>Agaricomycetes</taxon>
        <taxon>Russulales</taxon>
        <taxon>Russulaceae</taxon>
        <taxon>Russula</taxon>
    </lineage>
</organism>
<comment type="caution">
    <text evidence="2">The sequence shown here is derived from an EMBL/GenBank/DDBJ whole genome shotgun (WGS) entry which is preliminary data.</text>
</comment>
<feature type="signal peptide" evidence="1">
    <location>
        <begin position="1"/>
        <end position="23"/>
    </location>
</feature>
<evidence type="ECO:0000313" key="2">
    <source>
        <dbReference type="EMBL" id="KAF8484474.1"/>
    </source>
</evidence>
<dbReference type="EMBL" id="WHVB01000003">
    <property type="protein sequence ID" value="KAF8484474.1"/>
    <property type="molecule type" value="Genomic_DNA"/>
</dbReference>
<feature type="chain" id="PRO_5040283670" description="Secreted protein" evidence="1">
    <location>
        <begin position="24"/>
        <end position="153"/>
    </location>
</feature>
<evidence type="ECO:0008006" key="4">
    <source>
        <dbReference type="Google" id="ProtNLM"/>
    </source>
</evidence>
<sequence length="153" mass="17312">MVCIARSLSVFVSCLLDVLPCASRLSHSYIYDVCALLSLGLLLRNGDSFTTRNLRDCSLSRFFNFVRPFLSLLSKDMFLIRPKKSKSLPYPWRPFPHPVFSPLCRPYPSHGFTIRPFVRSAVIPLSPSIADTYAFFSYPFVDLGLRAPLSQNG</sequence>
<evidence type="ECO:0000256" key="1">
    <source>
        <dbReference type="SAM" id="SignalP"/>
    </source>
</evidence>
<gene>
    <name evidence="2" type="ORF">DFH94DRAFT_234135</name>
</gene>
<reference evidence="2" key="2">
    <citation type="journal article" date="2020" name="Nat. Commun.">
        <title>Large-scale genome sequencing of mycorrhizal fungi provides insights into the early evolution of symbiotic traits.</title>
        <authorList>
            <person name="Miyauchi S."/>
            <person name="Kiss E."/>
            <person name="Kuo A."/>
            <person name="Drula E."/>
            <person name="Kohler A."/>
            <person name="Sanchez-Garcia M."/>
            <person name="Morin E."/>
            <person name="Andreopoulos B."/>
            <person name="Barry K.W."/>
            <person name="Bonito G."/>
            <person name="Buee M."/>
            <person name="Carver A."/>
            <person name="Chen C."/>
            <person name="Cichocki N."/>
            <person name="Clum A."/>
            <person name="Culley D."/>
            <person name="Crous P.W."/>
            <person name="Fauchery L."/>
            <person name="Girlanda M."/>
            <person name="Hayes R.D."/>
            <person name="Keri Z."/>
            <person name="LaButti K."/>
            <person name="Lipzen A."/>
            <person name="Lombard V."/>
            <person name="Magnuson J."/>
            <person name="Maillard F."/>
            <person name="Murat C."/>
            <person name="Nolan M."/>
            <person name="Ohm R.A."/>
            <person name="Pangilinan J."/>
            <person name="Pereira M.F."/>
            <person name="Perotto S."/>
            <person name="Peter M."/>
            <person name="Pfister S."/>
            <person name="Riley R."/>
            <person name="Sitrit Y."/>
            <person name="Stielow J.B."/>
            <person name="Szollosi G."/>
            <person name="Zifcakova L."/>
            <person name="Stursova M."/>
            <person name="Spatafora J.W."/>
            <person name="Tedersoo L."/>
            <person name="Vaario L.M."/>
            <person name="Yamada A."/>
            <person name="Yan M."/>
            <person name="Wang P."/>
            <person name="Xu J."/>
            <person name="Bruns T."/>
            <person name="Baldrian P."/>
            <person name="Vilgalys R."/>
            <person name="Dunand C."/>
            <person name="Henrissat B."/>
            <person name="Grigoriev I.V."/>
            <person name="Hibbett D."/>
            <person name="Nagy L.G."/>
            <person name="Martin F.M."/>
        </authorList>
    </citation>
    <scope>NUCLEOTIDE SEQUENCE</scope>
    <source>
        <strain evidence="2">Prilba</strain>
    </source>
</reference>
<accession>A0A9P5N211</accession>
<name>A0A9P5N211_9AGAM</name>